<comment type="subcellular location">
    <subcellularLocation>
        <location evidence="1">Cell membrane</location>
        <topology evidence="1">Multi-pass membrane protein</topology>
    </subcellularLocation>
</comment>
<evidence type="ECO:0000256" key="4">
    <source>
        <dbReference type="ARBA" id="ARBA00022692"/>
    </source>
</evidence>
<name>A0A840BUD9_9HYPH</name>
<gene>
    <name evidence="8" type="ORF">GGR16_001189</name>
</gene>
<dbReference type="PANTHER" id="PTHR33884">
    <property type="entry name" value="UPF0410 PROTEIN YMGE"/>
    <property type="match status" value="1"/>
</dbReference>
<feature type="transmembrane region" description="Helical" evidence="7">
    <location>
        <begin position="6"/>
        <end position="27"/>
    </location>
</feature>
<keyword evidence="3" id="KW-1003">Cell membrane</keyword>
<feature type="transmembrane region" description="Helical" evidence="7">
    <location>
        <begin position="39"/>
        <end position="62"/>
    </location>
</feature>
<dbReference type="InterPro" id="IPR007341">
    <property type="entry name" value="Transgly_assoc"/>
</dbReference>
<dbReference type="Pfam" id="PF04226">
    <property type="entry name" value="Transgly_assoc"/>
    <property type="match status" value="1"/>
</dbReference>
<evidence type="ECO:0000256" key="2">
    <source>
        <dbReference type="ARBA" id="ARBA00011006"/>
    </source>
</evidence>
<evidence type="ECO:0000256" key="7">
    <source>
        <dbReference type="SAM" id="Phobius"/>
    </source>
</evidence>
<evidence type="ECO:0000256" key="1">
    <source>
        <dbReference type="ARBA" id="ARBA00004651"/>
    </source>
</evidence>
<sequence>MQGVGILGVQGVNLLWLILIGILAGFIAEKVMNRNHGLLTNLIVGLIGALIGPSILGALGLMPAGRSLVVSLVVATIGAIVLLFLLSLIRRRW</sequence>
<dbReference type="EMBL" id="JACIEN010000001">
    <property type="protein sequence ID" value="MBB4016183.1"/>
    <property type="molecule type" value="Genomic_DNA"/>
</dbReference>
<dbReference type="AlphaFoldDB" id="A0A840BUD9"/>
<dbReference type="GO" id="GO:0005886">
    <property type="term" value="C:plasma membrane"/>
    <property type="evidence" value="ECO:0007669"/>
    <property type="project" value="UniProtKB-SubCell"/>
</dbReference>
<evidence type="ECO:0000313" key="9">
    <source>
        <dbReference type="Proteomes" id="UP000577362"/>
    </source>
</evidence>
<proteinExistence type="inferred from homology"/>
<dbReference type="RefSeq" id="WP_019400294.1">
    <property type="nucleotide sequence ID" value="NZ_JACIEN010000001.1"/>
</dbReference>
<evidence type="ECO:0000256" key="5">
    <source>
        <dbReference type="ARBA" id="ARBA00022989"/>
    </source>
</evidence>
<dbReference type="PANTHER" id="PTHR33884:SF3">
    <property type="entry name" value="UPF0410 PROTEIN YMGE"/>
    <property type="match status" value="1"/>
</dbReference>
<reference evidence="8 9" key="1">
    <citation type="submission" date="2020-08" db="EMBL/GenBank/DDBJ databases">
        <title>Genomic Encyclopedia of Type Strains, Phase IV (KMG-IV): sequencing the most valuable type-strain genomes for metagenomic binning, comparative biology and taxonomic classification.</title>
        <authorList>
            <person name="Goeker M."/>
        </authorList>
    </citation>
    <scope>NUCLEOTIDE SEQUENCE [LARGE SCALE GENOMIC DNA]</scope>
    <source>
        <strain evidence="8 9">DSM 103737</strain>
    </source>
</reference>
<evidence type="ECO:0000256" key="3">
    <source>
        <dbReference type="ARBA" id="ARBA00022475"/>
    </source>
</evidence>
<comment type="similarity">
    <text evidence="2">Belongs to the UPF0410 family.</text>
</comment>
<keyword evidence="6 7" id="KW-0472">Membrane</keyword>
<protein>
    <submittedName>
        <fullName evidence="8">Putative membrane protein YeaQ/YmgE (Transglycosylase-associated protein family)</fullName>
    </submittedName>
</protein>
<feature type="transmembrane region" description="Helical" evidence="7">
    <location>
        <begin position="68"/>
        <end position="89"/>
    </location>
</feature>
<organism evidence="8 9">
    <name type="scientific">Chelatococcus caeni</name>
    <dbReference type="NCBI Taxonomy" id="1348468"/>
    <lineage>
        <taxon>Bacteria</taxon>
        <taxon>Pseudomonadati</taxon>
        <taxon>Pseudomonadota</taxon>
        <taxon>Alphaproteobacteria</taxon>
        <taxon>Hyphomicrobiales</taxon>
        <taxon>Chelatococcaceae</taxon>
        <taxon>Chelatococcus</taxon>
    </lineage>
</organism>
<accession>A0A840BUD9</accession>
<keyword evidence="4 7" id="KW-0812">Transmembrane</keyword>
<keyword evidence="5 7" id="KW-1133">Transmembrane helix</keyword>
<comment type="caution">
    <text evidence="8">The sequence shown here is derived from an EMBL/GenBank/DDBJ whole genome shotgun (WGS) entry which is preliminary data.</text>
</comment>
<dbReference type="Proteomes" id="UP000577362">
    <property type="component" value="Unassembled WGS sequence"/>
</dbReference>
<evidence type="ECO:0000256" key="6">
    <source>
        <dbReference type="ARBA" id="ARBA00023136"/>
    </source>
</evidence>
<keyword evidence="9" id="KW-1185">Reference proteome</keyword>
<evidence type="ECO:0000313" key="8">
    <source>
        <dbReference type="EMBL" id="MBB4016183.1"/>
    </source>
</evidence>